<dbReference type="Proteomes" id="UP000237105">
    <property type="component" value="Unassembled WGS sequence"/>
</dbReference>
<dbReference type="GO" id="GO:0006355">
    <property type="term" value="P:regulation of DNA-templated transcription"/>
    <property type="evidence" value="ECO:0007669"/>
    <property type="project" value="InterPro"/>
</dbReference>
<dbReference type="EMBL" id="JXTB01000059">
    <property type="protein sequence ID" value="PON68946.1"/>
    <property type="molecule type" value="Genomic_DNA"/>
</dbReference>
<dbReference type="SUPFAM" id="SSF101941">
    <property type="entry name" value="NAC domain"/>
    <property type="match status" value="1"/>
</dbReference>
<evidence type="ECO:0000313" key="1">
    <source>
        <dbReference type="EMBL" id="PON68946.1"/>
    </source>
</evidence>
<name>A0A2P5D6S7_PARAD</name>
<dbReference type="AlphaFoldDB" id="A0A2P5D6S7"/>
<organism evidence="1 2">
    <name type="scientific">Parasponia andersonii</name>
    <name type="common">Sponia andersonii</name>
    <dbReference type="NCBI Taxonomy" id="3476"/>
    <lineage>
        <taxon>Eukaryota</taxon>
        <taxon>Viridiplantae</taxon>
        <taxon>Streptophyta</taxon>
        <taxon>Embryophyta</taxon>
        <taxon>Tracheophyta</taxon>
        <taxon>Spermatophyta</taxon>
        <taxon>Magnoliopsida</taxon>
        <taxon>eudicotyledons</taxon>
        <taxon>Gunneridae</taxon>
        <taxon>Pentapetalae</taxon>
        <taxon>rosids</taxon>
        <taxon>fabids</taxon>
        <taxon>Rosales</taxon>
        <taxon>Cannabaceae</taxon>
        <taxon>Parasponia</taxon>
    </lineage>
</organism>
<dbReference type="Gene3D" id="2.170.150.80">
    <property type="entry name" value="NAC domain"/>
    <property type="match status" value="1"/>
</dbReference>
<accession>A0A2P5D6S7</accession>
<protein>
    <submittedName>
        <fullName evidence="1">NAC domain containing protein</fullName>
    </submittedName>
</protein>
<gene>
    <name evidence="1" type="ORF">PanWU01x14_092630</name>
</gene>
<evidence type="ECO:0000313" key="2">
    <source>
        <dbReference type="Proteomes" id="UP000237105"/>
    </source>
</evidence>
<proteinExistence type="predicted"/>
<comment type="caution">
    <text evidence="1">The sequence shown here is derived from an EMBL/GenBank/DDBJ whole genome shotgun (WGS) entry which is preliminary data.</text>
</comment>
<keyword evidence="2" id="KW-1185">Reference proteome</keyword>
<reference evidence="2" key="1">
    <citation type="submission" date="2016-06" db="EMBL/GenBank/DDBJ databases">
        <title>Parallel loss of symbiosis genes in relatives of nitrogen-fixing non-legume Parasponia.</title>
        <authorList>
            <person name="Van Velzen R."/>
            <person name="Holmer R."/>
            <person name="Bu F."/>
            <person name="Rutten L."/>
            <person name="Van Zeijl A."/>
            <person name="Liu W."/>
            <person name="Santuari L."/>
            <person name="Cao Q."/>
            <person name="Sharma T."/>
            <person name="Shen D."/>
            <person name="Roswanjaya Y."/>
            <person name="Wardhani T."/>
            <person name="Kalhor M.S."/>
            <person name="Jansen J."/>
            <person name="Van den Hoogen J."/>
            <person name="Gungor B."/>
            <person name="Hartog M."/>
            <person name="Hontelez J."/>
            <person name="Verver J."/>
            <person name="Yang W.-C."/>
            <person name="Schijlen E."/>
            <person name="Repin R."/>
            <person name="Schilthuizen M."/>
            <person name="Schranz E."/>
            <person name="Heidstra R."/>
            <person name="Miyata K."/>
            <person name="Fedorova E."/>
            <person name="Kohlen W."/>
            <person name="Bisseling T."/>
            <person name="Smit S."/>
            <person name="Geurts R."/>
        </authorList>
    </citation>
    <scope>NUCLEOTIDE SEQUENCE [LARGE SCALE GENOMIC DNA]</scope>
    <source>
        <strain evidence="2">cv. WU1-14</strain>
    </source>
</reference>
<sequence>MNDNNNNGEFPNPFPLDFIDCPTNEDLIDLWWKRRDHADRPDPEPTTNLVGGVYKEIISIVKPVTAKGTKTNWVMDEYRVNKKNLVLCKIYRNTKKEEVSTSEIPLN</sequence>
<dbReference type="GO" id="GO:0003677">
    <property type="term" value="F:DNA binding"/>
    <property type="evidence" value="ECO:0007669"/>
    <property type="project" value="InterPro"/>
</dbReference>
<dbReference type="InterPro" id="IPR036093">
    <property type="entry name" value="NAC_dom_sf"/>
</dbReference>